<keyword evidence="7" id="KW-0479">Metal-binding</keyword>
<reference evidence="8 9" key="1">
    <citation type="submission" date="2018-01" db="EMBL/GenBank/DDBJ databases">
        <title>Draft genome sequence of Jiangella sp. GTF31.</title>
        <authorList>
            <person name="Sahin N."/>
            <person name="Ay H."/>
            <person name="Saygin H."/>
        </authorList>
    </citation>
    <scope>NUCLEOTIDE SEQUENCE [LARGE SCALE GENOMIC DNA]</scope>
    <source>
        <strain evidence="8 9">GTF31</strain>
    </source>
</reference>
<comment type="catalytic activity">
    <reaction evidence="6">
        <text>hydrogencarbonate + H(+) = CO2 + H2O</text>
        <dbReference type="Rhea" id="RHEA:10748"/>
        <dbReference type="ChEBI" id="CHEBI:15377"/>
        <dbReference type="ChEBI" id="CHEBI:15378"/>
        <dbReference type="ChEBI" id="CHEBI:16526"/>
        <dbReference type="ChEBI" id="CHEBI:17544"/>
        <dbReference type="EC" id="4.2.1.1"/>
    </reaction>
</comment>
<dbReference type="GO" id="GO:0015976">
    <property type="term" value="P:carbon utilization"/>
    <property type="evidence" value="ECO:0007669"/>
    <property type="project" value="InterPro"/>
</dbReference>
<keyword evidence="3 7" id="KW-0862">Zinc</keyword>
<dbReference type="InterPro" id="IPR036874">
    <property type="entry name" value="Carbonic_anhydrase_sf"/>
</dbReference>
<organism evidence="8 9">
    <name type="scientific">Jiangella anatolica</name>
    <dbReference type="NCBI Taxonomy" id="2670374"/>
    <lineage>
        <taxon>Bacteria</taxon>
        <taxon>Bacillati</taxon>
        <taxon>Actinomycetota</taxon>
        <taxon>Actinomycetes</taxon>
        <taxon>Jiangellales</taxon>
        <taxon>Jiangellaceae</taxon>
        <taxon>Jiangella</taxon>
    </lineage>
</organism>
<feature type="binding site" evidence="7">
    <location>
        <position position="166"/>
    </location>
    <ligand>
        <name>Zn(2+)</name>
        <dbReference type="ChEBI" id="CHEBI:29105"/>
    </ligand>
</feature>
<evidence type="ECO:0000256" key="3">
    <source>
        <dbReference type="ARBA" id="ARBA00022833"/>
    </source>
</evidence>
<keyword evidence="9" id="KW-1185">Reference proteome</keyword>
<dbReference type="GO" id="GO:0004089">
    <property type="term" value="F:carbonate dehydratase activity"/>
    <property type="evidence" value="ECO:0007669"/>
    <property type="project" value="UniProtKB-EC"/>
</dbReference>
<gene>
    <name evidence="8" type="ORF">C1I92_32630</name>
</gene>
<dbReference type="GO" id="GO:0008270">
    <property type="term" value="F:zinc ion binding"/>
    <property type="evidence" value="ECO:0007669"/>
    <property type="project" value="InterPro"/>
</dbReference>
<comment type="function">
    <text evidence="5">Catalyzes the reversible hydration of carbon dioxide to form bicarbonate.</text>
</comment>
<proteinExistence type="inferred from homology"/>
<dbReference type="PANTHER" id="PTHR11002">
    <property type="entry name" value="CARBONIC ANHYDRASE"/>
    <property type="match status" value="1"/>
</dbReference>
<dbReference type="Proteomes" id="UP000248764">
    <property type="component" value="Unassembled WGS sequence"/>
</dbReference>
<comment type="cofactor">
    <cofactor evidence="7">
        <name>Zn(2+)</name>
        <dbReference type="ChEBI" id="CHEBI:29105"/>
    </cofactor>
    <text evidence="7">Binds 1 zinc ion per subunit.</text>
</comment>
<keyword evidence="4" id="KW-0456">Lyase</keyword>
<feature type="binding site" evidence="7">
    <location>
        <position position="110"/>
    </location>
    <ligand>
        <name>Zn(2+)</name>
        <dbReference type="ChEBI" id="CHEBI:29105"/>
    </ligand>
</feature>
<comment type="similarity">
    <text evidence="1">Belongs to the beta-class carbonic anhydrase family.</text>
</comment>
<evidence type="ECO:0000313" key="9">
    <source>
        <dbReference type="Proteomes" id="UP000248764"/>
    </source>
</evidence>
<comment type="caution">
    <text evidence="8">The sequence shown here is derived from an EMBL/GenBank/DDBJ whole genome shotgun (WGS) entry which is preliminary data.</text>
</comment>
<accession>A0A2W2BFW4</accession>
<dbReference type="InterPro" id="IPR001765">
    <property type="entry name" value="Carbonic_anhydrase"/>
</dbReference>
<evidence type="ECO:0000256" key="7">
    <source>
        <dbReference type="PIRSR" id="PIRSR601765-1"/>
    </source>
</evidence>
<dbReference type="PROSITE" id="PS00704">
    <property type="entry name" value="PROK_CO2_ANHYDRASE_1"/>
    <property type="match status" value="1"/>
</dbReference>
<evidence type="ECO:0000313" key="8">
    <source>
        <dbReference type="EMBL" id="PZF79154.1"/>
    </source>
</evidence>
<evidence type="ECO:0000256" key="5">
    <source>
        <dbReference type="ARBA" id="ARBA00024993"/>
    </source>
</evidence>
<dbReference type="EC" id="4.2.1.1" evidence="2"/>
<evidence type="ECO:0000256" key="2">
    <source>
        <dbReference type="ARBA" id="ARBA00012925"/>
    </source>
</evidence>
<dbReference type="EMBL" id="POTW01000173">
    <property type="protein sequence ID" value="PZF79154.1"/>
    <property type="molecule type" value="Genomic_DNA"/>
</dbReference>
<evidence type="ECO:0000256" key="1">
    <source>
        <dbReference type="ARBA" id="ARBA00006217"/>
    </source>
</evidence>
<dbReference type="Gene3D" id="3.40.1050.10">
    <property type="entry name" value="Carbonic anhydrase"/>
    <property type="match status" value="1"/>
</dbReference>
<dbReference type="PANTHER" id="PTHR11002:SF79">
    <property type="entry name" value="CARBONIC ANHYDRASE 2"/>
    <property type="match status" value="1"/>
</dbReference>
<dbReference type="PROSITE" id="PS51318">
    <property type="entry name" value="TAT"/>
    <property type="match status" value="1"/>
</dbReference>
<sequence length="258" mass="26156">MARPRRTPACRPSPQITLTTVIDDGRLSRRHALGLLGALGLTATGLAGCSSGSSTTAATSPPTTADDVWAALAAGNERFAAGEPLHPHEDEAYRESLVDGQHPIACVLSCADSRVAPELVFDQGLGDLFTVRSAGEVLDDAVIGSIEYAVEHVAVPLVAVLGHAGCGAVRATVDVVRGGPAPDGAIGALVREIEPAVRAVPTSADDDAYLAACVEAQARGAAAALVAASPIVREAVAAGRTAVVAGVYDLESGRISRL</sequence>
<evidence type="ECO:0000256" key="6">
    <source>
        <dbReference type="ARBA" id="ARBA00048348"/>
    </source>
</evidence>
<protein>
    <recommendedName>
        <fullName evidence="2">carbonic anhydrase</fullName>
        <ecNumber evidence="2">4.2.1.1</ecNumber>
    </recommendedName>
</protein>
<dbReference type="SUPFAM" id="SSF53056">
    <property type="entry name" value="beta-carbonic anhydrase, cab"/>
    <property type="match status" value="1"/>
</dbReference>
<dbReference type="InterPro" id="IPR006311">
    <property type="entry name" value="TAT_signal"/>
</dbReference>
<evidence type="ECO:0000256" key="4">
    <source>
        <dbReference type="ARBA" id="ARBA00023239"/>
    </source>
</evidence>
<feature type="binding site" evidence="7">
    <location>
        <position position="112"/>
    </location>
    <ligand>
        <name>Zn(2+)</name>
        <dbReference type="ChEBI" id="CHEBI:29105"/>
    </ligand>
</feature>
<dbReference type="AlphaFoldDB" id="A0A2W2BFW4"/>
<dbReference type="SMART" id="SM00947">
    <property type="entry name" value="Pro_CA"/>
    <property type="match status" value="1"/>
</dbReference>
<dbReference type="InterPro" id="IPR015892">
    <property type="entry name" value="Carbonic_anhydrase_CS"/>
</dbReference>
<dbReference type="Pfam" id="PF00484">
    <property type="entry name" value="Pro_CA"/>
    <property type="match status" value="1"/>
</dbReference>
<name>A0A2W2BFW4_9ACTN</name>
<feature type="binding site" evidence="7">
    <location>
        <position position="163"/>
    </location>
    <ligand>
        <name>Zn(2+)</name>
        <dbReference type="ChEBI" id="CHEBI:29105"/>
    </ligand>
</feature>